<accession>A0A2P5D4K3</accession>
<evidence type="ECO:0000313" key="1">
    <source>
        <dbReference type="EMBL" id="PON68239.1"/>
    </source>
</evidence>
<dbReference type="Proteomes" id="UP000237105">
    <property type="component" value="Unassembled WGS sequence"/>
</dbReference>
<keyword evidence="2" id="KW-1185">Reference proteome</keyword>
<evidence type="ECO:0000313" key="2">
    <source>
        <dbReference type="Proteomes" id="UP000237105"/>
    </source>
</evidence>
<feature type="non-terminal residue" evidence="1">
    <location>
        <position position="104"/>
    </location>
</feature>
<organism evidence="1 2">
    <name type="scientific">Parasponia andersonii</name>
    <name type="common">Sponia andersonii</name>
    <dbReference type="NCBI Taxonomy" id="3476"/>
    <lineage>
        <taxon>Eukaryota</taxon>
        <taxon>Viridiplantae</taxon>
        <taxon>Streptophyta</taxon>
        <taxon>Embryophyta</taxon>
        <taxon>Tracheophyta</taxon>
        <taxon>Spermatophyta</taxon>
        <taxon>Magnoliopsida</taxon>
        <taxon>eudicotyledons</taxon>
        <taxon>Gunneridae</taxon>
        <taxon>Pentapetalae</taxon>
        <taxon>rosids</taxon>
        <taxon>fabids</taxon>
        <taxon>Rosales</taxon>
        <taxon>Cannabaceae</taxon>
        <taxon>Parasponia</taxon>
    </lineage>
</organism>
<reference evidence="2" key="1">
    <citation type="submission" date="2016-06" db="EMBL/GenBank/DDBJ databases">
        <title>Parallel loss of symbiosis genes in relatives of nitrogen-fixing non-legume Parasponia.</title>
        <authorList>
            <person name="Van Velzen R."/>
            <person name="Holmer R."/>
            <person name="Bu F."/>
            <person name="Rutten L."/>
            <person name="Van Zeijl A."/>
            <person name="Liu W."/>
            <person name="Santuari L."/>
            <person name="Cao Q."/>
            <person name="Sharma T."/>
            <person name="Shen D."/>
            <person name="Roswanjaya Y."/>
            <person name="Wardhani T."/>
            <person name="Kalhor M.S."/>
            <person name="Jansen J."/>
            <person name="Van den Hoogen J."/>
            <person name="Gungor B."/>
            <person name="Hartog M."/>
            <person name="Hontelez J."/>
            <person name="Verver J."/>
            <person name="Yang W.-C."/>
            <person name="Schijlen E."/>
            <person name="Repin R."/>
            <person name="Schilthuizen M."/>
            <person name="Schranz E."/>
            <person name="Heidstra R."/>
            <person name="Miyata K."/>
            <person name="Fedorova E."/>
            <person name="Kohlen W."/>
            <person name="Bisseling T."/>
            <person name="Smit S."/>
            <person name="Geurts R."/>
        </authorList>
    </citation>
    <scope>NUCLEOTIDE SEQUENCE [LARGE SCALE GENOMIC DNA]</scope>
    <source>
        <strain evidence="2">cv. WU1-14</strain>
    </source>
</reference>
<dbReference type="OrthoDB" id="10413860at2759"/>
<comment type="caution">
    <text evidence="1">The sequence shown here is derived from an EMBL/GenBank/DDBJ whole genome shotgun (WGS) entry which is preliminary data.</text>
</comment>
<gene>
    <name evidence="1" type="ORF">PanWU01x14_097990</name>
</gene>
<protein>
    <submittedName>
        <fullName evidence="1">Uncharacterized protein</fullName>
    </submittedName>
</protein>
<name>A0A2P5D4K3_PARAD</name>
<dbReference type="EMBL" id="JXTB01000065">
    <property type="protein sequence ID" value="PON68239.1"/>
    <property type="molecule type" value="Genomic_DNA"/>
</dbReference>
<sequence>MMRMRTMEMGESKSSTIIFILTLFLKMILPMNEEYGSSFFIILVLRFSRDLDQYPDRIKLQNSNCSKITHRRRMELILNKSKLGFENPLEAIWICSIILMFFSE</sequence>
<dbReference type="AlphaFoldDB" id="A0A2P5D4K3"/>
<proteinExistence type="predicted"/>